<dbReference type="RefSeq" id="XP_066707572.1">
    <property type="nucleotide sequence ID" value="XM_066866658.1"/>
</dbReference>
<evidence type="ECO:0000313" key="5">
    <source>
        <dbReference type="Proteomes" id="UP001480595"/>
    </source>
</evidence>
<evidence type="ECO:0000256" key="2">
    <source>
        <dbReference type="ARBA" id="ARBA00023136"/>
    </source>
</evidence>
<dbReference type="SUPFAM" id="SSF52540">
    <property type="entry name" value="P-loop containing nucleoside triphosphate hydrolases"/>
    <property type="match status" value="1"/>
</dbReference>
<dbReference type="Pfam" id="PF19055">
    <property type="entry name" value="ABC2_membrane_7"/>
    <property type="match status" value="1"/>
</dbReference>
<feature type="domain" description="ABC transporter family G" evidence="3">
    <location>
        <begin position="202"/>
        <end position="268"/>
    </location>
</feature>
<comment type="caution">
    <text evidence="4">The sequence shown here is derived from an EMBL/GenBank/DDBJ whole genome shotgun (WGS) entry which is preliminary data.</text>
</comment>
<keyword evidence="1" id="KW-0813">Transport</keyword>
<evidence type="ECO:0000313" key="4">
    <source>
        <dbReference type="EMBL" id="KAK8036754.1"/>
    </source>
</evidence>
<evidence type="ECO:0000259" key="3">
    <source>
        <dbReference type="Pfam" id="PF19055"/>
    </source>
</evidence>
<gene>
    <name evidence="4" type="ORF">PG994_015251</name>
</gene>
<accession>A0ABR1SSQ7</accession>
<dbReference type="PANTHER" id="PTHR19241">
    <property type="entry name" value="ATP-BINDING CASSETTE TRANSPORTER"/>
    <property type="match status" value="1"/>
</dbReference>
<dbReference type="InterPro" id="IPR027417">
    <property type="entry name" value="P-loop_NTPase"/>
</dbReference>
<keyword evidence="2" id="KW-0472">Membrane</keyword>
<proteinExistence type="predicted"/>
<protein>
    <recommendedName>
        <fullName evidence="3">ABC transporter family G domain-containing protein</fullName>
    </recommendedName>
</protein>
<dbReference type="EMBL" id="JAQQWL010000018">
    <property type="protein sequence ID" value="KAK8036754.1"/>
    <property type="molecule type" value="Genomic_DNA"/>
</dbReference>
<keyword evidence="5" id="KW-1185">Reference proteome</keyword>
<evidence type="ECO:0000256" key="1">
    <source>
        <dbReference type="ARBA" id="ARBA00022448"/>
    </source>
</evidence>
<dbReference type="GeneID" id="92099723"/>
<dbReference type="InterPro" id="IPR043926">
    <property type="entry name" value="ABCG_dom"/>
</dbReference>
<name>A0ABR1SSQ7_9PEZI</name>
<sequence length="337" mass="37510">MKPEPHLLQVNRTHGASVRGVAPQMPTRRLVNRLGCFQASLLAILLRFEPRLPLTPKSVSTTLDHYVALYARTISSCFPIDAVKIVFITCPVWWVPSSSVGKRPPRQNRDIPREEKLKYVDTIINLLELRVLADTLIGEVGAGLSVEQRKRVTIGVELVSRPSILIFLDEPTSGLDGQSAYNTVRFLRKLADVGQVVLVTIHQPSAQLFSQFDTLLLLAKGGKTVYCGDIGEHAKTVSNCFGRYGSPCPKEANPAEHMIDVVSGHLSQGKDWNEVWLNSPEHEAVEELDHLIFNAASKPPGTVDDGHEFAVSLWEQTKIVTQRMNLALYRNTNYVSR</sequence>
<reference evidence="4 5" key="1">
    <citation type="submission" date="2023-01" db="EMBL/GenBank/DDBJ databases">
        <title>Analysis of 21 Apiospora genomes using comparative genomics revels a genus with tremendous synthesis potential of carbohydrate active enzymes and secondary metabolites.</title>
        <authorList>
            <person name="Sorensen T."/>
        </authorList>
    </citation>
    <scope>NUCLEOTIDE SEQUENCE [LARGE SCALE GENOMIC DNA]</scope>
    <source>
        <strain evidence="4 5">CBS 135458</strain>
    </source>
</reference>
<dbReference type="Proteomes" id="UP001480595">
    <property type="component" value="Unassembled WGS sequence"/>
</dbReference>
<dbReference type="Gene3D" id="3.40.50.300">
    <property type="entry name" value="P-loop containing nucleotide triphosphate hydrolases"/>
    <property type="match status" value="1"/>
</dbReference>
<organism evidence="4 5">
    <name type="scientific">Apiospora phragmitis</name>
    <dbReference type="NCBI Taxonomy" id="2905665"/>
    <lineage>
        <taxon>Eukaryota</taxon>
        <taxon>Fungi</taxon>
        <taxon>Dikarya</taxon>
        <taxon>Ascomycota</taxon>
        <taxon>Pezizomycotina</taxon>
        <taxon>Sordariomycetes</taxon>
        <taxon>Xylariomycetidae</taxon>
        <taxon>Amphisphaeriales</taxon>
        <taxon>Apiosporaceae</taxon>
        <taxon>Apiospora</taxon>
    </lineage>
</organism>